<protein>
    <recommendedName>
        <fullName evidence="3">dihydrofolate reductase</fullName>
        <ecNumber evidence="3">1.5.1.3</ecNumber>
    </recommendedName>
</protein>
<dbReference type="PANTHER" id="PTHR48069">
    <property type="entry name" value="DIHYDROFOLATE REDUCTASE"/>
    <property type="match status" value="1"/>
</dbReference>
<dbReference type="AlphaFoldDB" id="A0A5C5BC68"/>
<evidence type="ECO:0000256" key="2">
    <source>
        <dbReference type="ARBA" id="ARBA00009539"/>
    </source>
</evidence>
<evidence type="ECO:0000259" key="7">
    <source>
        <dbReference type="PROSITE" id="PS51330"/>
    </source>
</evidence>
<keyword evidence="4" id="KW-0554">One-carbon metabolism</keyword>
<evidence type="ECO:0000256" key="3">
    <source>
        <dbReference type="ARBA" id="ARBA00012856"/>
    </source>
</evidence>
<dbReference type="GO" id="GO:0006730">
    <property type="term" value="P:one-carbon metabolic process"/>
    <property type="evidence" value="ECO:0007669"/>
    <property type="project" value="UniProtKB-KW"/>
</dbReference>
<evidence type="ECO:0000256" key="4">
    <source>
        <dbReference type="ARBA" id="ARBA00022563"/>
    </source>
</evidence>
<dbReference type="EC" id="1.5.1.3" evidence="3"/>
<proteinExistence type="inferred from homology"/>
<dbReference type="PANTHER" id="PTHR48069:SF3">
    <property type="entry name" value="DIHYDROFOLATE REDUCTASE"/>
    <property type="match status" value="1"/>
</dbReference>
<dbReference type="CDD" id="cd00209">
    <property type="entry name" value="DHFR"/>
    <property type="match status" value="1"/>
</dbReference>
<accession>A0A5C5BC68</accession>
<name>A0A5C5BC68_9MICO</name>
<comment type="pathway">
    <text evidence="1">Cofactor biosynthesis; tetrahydrofolate biosynthesis; 5,6,7,8-tetrahydrofolate from 7,8-dihydrofolate: step 1/1.</text>
</comment>
<dbReference type="InterPro" id="IPR012259">
    <property type="entry name" value="DHFR"/>
</dbReference>
<dbReference type="GO" id="GO:0046654">
    <property type="term" value="P:tetrahydrofolate biosynthetic process"/>
    <property type="evidence" value="ECO:0007669"/>
    <property type="project" value="UniProtKB-UniPathway"/>
</dbReference>
<sequence length="170" mass="18834">MIGMVWAQTPGGVIAADGELPWDVPEDLQHFREIVSGRPVIVGRPTWESMPPAWRRKRAARSVVLTRSADWRPEADEDAERASSMADALALLAEEEATGDVWIMGGGEVYVLGAEVADLLVISEIDVPEPDGELTLGPDVTTGWVEEGSESGWRWSSTGTRWRVRRLRRR</sequence>
<dbReference type="Gene3D" id="3.40.430.10">
    <property type="entry name" value="Dihydrofolate Reductase, subunit A"/>
    <property type="match status" value="1"/>
</dbReference>
<dbReference type="PROSITE" id="PS51330">
    <property type="entry name" value="DHFR_2"/>
    <property type="match status" value="1"/>
</dbReference>
<dbReference type="SUPFAM" id="SSF53597">
    <property type="entry name" value="Dihydrofolate reductase-like"/>
    <property type="match status" value="1"/>
</dbReference>
<dbReference type="Proteomes" id="UP000313849">
    <property type="component" value="Unassembled WGS sequence"/>
</dbReference>
<gene>
    <name evidence="8" type="ORF">FH969_05685</name>
</gene>
<dbReference type="GO" id="GO:0046452">
    <property type="term" value="P:dihydrofolate metabolic process"/>
    <property type="evidence" value="ECO:0007669"/>
    <property type="project" value="TreeGrafter"/>
</dbReference>
<comment type="caution">
    <text evidence="8">The sequence shown here is derived from an EMBL/GenBank/DDBJ whole genome shotgun (WGS) entry which is preliminary data.</text>
</comment>
<evidence type="ECO:0000313" key="9">
    <source>
        <dbReference type="Proteomes" id="UP000313849"/>
    </source>
</evidence>
<dbReference type="InterPro" id="IPR024072">
    <property type="entry name" value="DHFR-like_dom_sf"/>
</dbReference>
<comment type="similarity">
    <text evidence="2">Belongs to the dihydrofolate reductase family.</text>
</comment>
<keyword evidence="6" id="KW-0560">Oxidoreductase</keyword>
<evidence type="ECO:0000313" key="8">
    <source>
        <dbReference type="EMBL" id="TNU75788.1"/>
    </source>
</evidence>
<dbReference type="Pfam" id="PF00186">
    <property type="entry name" value="DHFR_1"/>
    <property type="match status" value="1"/>
</dbReference>
<dbReference type="GO" id="GO:0005829">
    <property type="term" value="C:cytosol"/>
    <property type="evidence" value="ECO:0007669"/>
    <property type="project" value="TreeGrafter"/>
</dbReference>
<dbReference type="GO" id="GO:0004146">
    <property type="term" value="F:dihydrofolate reductase activity"/>
    <property type="evidence" value="ECO:0007669"/>
    <property type="project" value="UniProtKB-EC"/>
</dbReference>
<evidence type="ECO:0000256" key="6">
    <source>
        <dbReference type="ARBA" id="ARBA00023002"/>
    </source>
</evidence>
<keyword evidence="5" id="KW-0521">NADP</keyword>
<dbReference type="PRINTS" id="PR00070">
    <property type="entry name" value="DHFR"/>
</dbReference>
<dbReference type="GO" id="GO:0050661">
    <property type="term" value="F:NADP binding"/>
    <property type="evidence" value="ECO:0007669"/>
    <property type="project" value="InterPro"/>
</dbReference>
<keyword evidence="9" id="KW-1185">Reference proteome</keyword>
<feature type="domain" description="DHFR" evidence="7">
    <location>
        <begin position="1"/>
        <end position="169"/>
    </location>
</feature>
<evidence type="ECO:0000256" key="1">
    <source>
        <dbReference type="ARBA" id="ARBA00004903"/>
    </source>
</evidence>
<dbReference type="UniPathway" id="UPA00077">
    <property type="reaction ID" value="UER00158"/>
</dbReference>
<dbReference type="EMBL" id="VENP01000015">
    <property type="protein sequence ID" value="TNU75788.1"/>
    <property type="molecule type" value="Genomic_DNA"/>
</dbReference>
<dbReference type="GO" id="GO:0046655">
    <property type="term" value="P:folic acid metabolic process"/>
    <property type="evidence" value="ECO:0007669"/>
    <property type="project" value="TreeGrafter"/>
</dbReference>
<dbReference type="InterPro" id="IPR001796">
    <property type="entry name" value="DHFR_dom"/>
</dbReference>
<organism evidence="8 9">
    <name type="scientific">Miniimonas arenae</name>
    <dbReference type="NCBI Taxonomy" id="676201"/>
    <lineage>
        <taxon>Bacteria</taxon>
        <taxon>Bacillati</taxon>
        <taxon>Actinomycetota</taxon>
        <taxon>Actinomycetes</taxon>
        <taxon>Micrococcales</taxon>
        <taxon>Beutenbergiaceae</taxon>
        <taxon>Miniimonas</taxon>
    </lineage>
</organism>
<evidence type="ECO:0000256" key="5">
    <source>
        <dbReference type="ARBA" id="ARBA00022857"/>
    </source>
</evidence>
<reference evidence="8 9" key="1">
    <citation type="submission" date="2019-06" db="EMBL/GenBank/DDBJ databases">
        <title>Draft genome sequence of Miniimonas arenae KCTC 19750T isolated from sea sand.</title>
        <authorList>
            <person name="Park S.-J."/>
        </authorList>
    </citation>
    <scope>NUCLEOTIDE SEQUENCE [LARGE SCALE GENOMIC DNA]</scope>
    <source>
        <strain evidence="8 9">KCTC 19750</strain>
    </source>
</reference>